<sequence length="191" mass="22065">MEGIWSGIKEAPTSMCQEVLDRKKHHHKEWISVETLDKIQERKKKIAINNNRTRAEKVKVQTEYMEANKQVKSIRADEQKYVDGLAATKVKAATGNIKQLCDTTKKLVGKYSKPEEAVKNKRGKTITEIREQRNRWEEHFEELSNRSAPLNPPDIQAAPTYLPIDVTAPTIEEIRMADHQTNQEWESSRTL</sequence>
<protein>
    <submittedName>
        <fullName evidence="1">Uncharacterized protein</fullName>
    </submittedName>
</protein>
<organism evidence="1 2">
    <name type="scientific">Schistosoma margrebowiei</name>
    <dbReference type="NCBI Taxonomy" id="48269"/>
    <lineage>
        <taxon>Eukaryota</taxon>
        <taxon>Metazoa</taxon>
        <taxon>Spiralia</taxon>
        <taxon>Lophotrochozoa</taxon>
        <taxon>Platyhelminthes</taxon>
        <taxon>Trematoda</taxon>
        <taxon>Digenea</taxon>
        <taxon>Strigeidida</taxon>
        <taxon>Schistosomatoidea</taxon>
        <taxon>Schistosomatidae</taxon>
        <taxon>Schistosoma</taxon>
    </lineage>
</organism>
<keyword evidence="2" id="KW-1185">Reference proteome</keyword>
<reference evidence="1 2" key="1">
    <citation type="submission" date="2018-11" db="EMBL/GenBank/DDBJ databases">
        <authorList>
            <consortium name="Pathogen Informatics"/>
        </authorList>
    </citation>
    <scope>NUCLEOTIDE SEQUENCE [LARGE SCALE GENOMIC DNA]</scope>
    <source>
        <strain evidence="1 2">Zambia</strain>
    </source>
</reference>
<proteinExistence type="predicted"/>
<dbReference type="Proteomes" id="UP000277204">
    <property type="component" value="Unassembled WGS sequence"/>
</dbReference>
<evidence type="ECO:0000313" key="2">
    <source>
        <dbReference type="Proteomes" id="UP000277204"/>
    </source>
</evidence>
<gene>
    <name evidence="1" type="ORF">SMRZ_LOCUS23440</name>
</gene>
<dbReference type="AlphaFoldDB" id="A0A183N565"/>
<dbReference type="EMBL" id="UZAI01019710">
    <property type="protein sequence ID" value="VDP47227.1"/>
    <property type="molecule type" value="Genomic_DNA"/>
</dbReference>
<accession>A0A183N565</accession>
<name>A0A183N565_9TREM</name>
<evidence type="ECO:0000313" key="1">
    <source>
        <dbReference type="EMBL" id="VDP47227.1"/>
    </source>
</evidence>